<evidence type="ECO:0000313" key="1">
    <source>
        <dbReference type="EMBL" id="JAH05354.1"/>
    </source>
</evidence>
<proteinExistence type="predicted"/>
<name>A0A0E9PLI6_ANGAN</name>
<accession>A0A0E9PLI6</accession>
<reference evidence="1" key="2">
    <citation type="journal article" date="2015" name="Fish Shellfish Immunol.">
        <title>Early steps in the European eel (Anguilla anguilla)-Vibrio vulnificus interaction in the gills: Role of the RtxA13 toxin.</title>
        <authorList>
            <person name="Callol A."/>
            <person name="Pajuelo D."/>
            <person name="Ebbesson L."/>
            <person name="Teles M."/>
            <person name="MacKenzie S."/>
            <person name="Amaro C."/>
        </authorList>
    </citation>
    <scope>NUCLEOTIDE SEQUENCE</scope>
</reference>
<protein>
    <submittedName>
        <fullName evidence="1">Uncharacterized protein</fullName>
    </submittedName>
</protein>
<organism evidence="1">
    <name type="scientific">Anguilla anguilla</name>
    <name type="common">European freshwater eel</name>
    <name type="synonym">Muraena anguilla</name>
    <dbReference type="NCBI Taxonomy" id="7936"/>
    <lineage>
        <taxon>Eukaryota</taxon>
        <taxon>Metazoa</taxon>
        <taxon>Chordata</taxon>
        <taxon>Craniata</taxon>
        <taxon>Vertebrata</taxon>
        <taxon>Euteleostomi</taxon>
        <taxon>Actinopterygii</taxon>
        <taxon>Neopterygii</taxon>
        <taxon>Teleostei</taxon>
        <taxon>Anguilliformes</taxon>
        <taxon>Anguillidae</taxon>
        <taxon>Anguilla</taxon>
    </lineage>
</organism>
<dbReference type="EMBL" id="GBXM01103223">
    <property type="protein sequence ID" value="JAH05354.1"/>
    <property type="molecule type" value="Transcribed_RNA"/>
</dbReference>
<dbReference type="AlphaFoldDB" id="A0A0E9PLI6"/>
<sequence>MCPRWYRPSVGHPFHRVNSGKASSFTLIDRCTLGAVKCNLTENEVHPYSKLGCLVEVRMEPF</sequence>
<reference evidence="1" key="1">
    <citation type="submission" date="2014-11" db="EMBL/GenBank/DDBJ databases">
        <authorList>
            <person name="Amaro Gonzalez C."/>
        </authorList>
    </citation>
    <scope>NUCLEOTIDE SEQUENCE</scope>
</reference>